<evidence type="ECO:0000313" key="1">
    <source>
        <dbReference type="Proteomes" id="UP000887565"/>
    </source>
</evidence>
<dbReference type="Proteomes" id="UP000887565">
    <property type="component" value="Unplaced"/>
</dbReference>
<evidence type="ECO:0000313" key="2">
    <source>
        <dbReference type="WBParaSite" id="nRc.2.0.1.t45098-RA"/>
    </source>
</evidence>
<keyword evidence="1" id="KW-1185">Reference proteome</keyword>
<organism evidence="1 2">
    <name type="scientific">Romanomermis culicivorax</name>
    <name type="common">Nematode worm</name>
    <dbReference type="NCBI Taxonomy" id="13658"/>
    <lineage>
        <taxon>Eukaryota</taxon>
        <taxon>Metazoa</taxon>
        <taxon>Ecdysozoa</taxon>
        <taxon>Nematoda</taxon>
        <taxon>Enoplea</taxon>
        <taxon>Dorylaimia</taxon>
        <taxon>Mermithida</taxon>
        <taxon>Mermithoidea</taxon>
        <taxon>Mermithidae</taxon>
        <taxon>Romanomermis</taxon>
    </lineage>
</organism>
<protein>
    <submittedName>
        <fullName evidence="2">Uncharacterized protein</fullName>
    </submittedName>
</protein>
<accession>A0A915L202</accession>
<dbReference type="WBParaSite" id="nRc.2.0.1.t45098-RA">
    <property type="protein sequence ID" value="nRc.2.0.1.t45098-RA"/>
    <property type="gene ID" value="nRc.2.0.1.g45098"/>
</dbReference>
<reference evidence="2" key="1">
    <citation type="submission" date="2022-11" db="UniProtKB">
        <authorList>
            <consortium name="WormBaseParasite"/>
        </authorList>
    </citation>
    <scope>IDENTIFICATION</scope>
</reference>
<proteinExistence type="predicted"/>
<sequence>MSTVLANCRP</sequence>
<name>A0A915L202_ROMCU</name>